<accession>A0A928V6G0</accession>
<protein>
    <recommendedName>
        <fullName evidence="7">UPF0761 membrane protein C4F51_07110</fullName>
    </recommendedName>
</protein>
<keyword evidence="9" id="KW-1185">Reference proteome</keyword>
<evidence type="ECO:0000256" key="1">
    <source>
        <dbReference type="ARBA" id="ARBA00004651"/>
    </source>
</evidence>
<dbReference type="Proteomes" id="UP000652567">
    <property type="component" value="Unassembled WGS sequence"/>
</dbReference>
<evidence type="ECO:0000313" key="8">
    <source>
        <dbReference type="EMBL" id="MBE8716959.1"/>
    </source>
</evidence>
<feature type="transmembrane region" description="Helical" evidence="7">
    <location>
        <begin position="243"/>
        <end position="272"/>
    </location>
</feature>
<evidence type="ECO:0000256" key="2">
    <source>
        <dbReference type="ARBA" id="ARBA00022475"/>
    </source>
</evidence>
<evidence type="ECO:0000256" key="3">
    <source>
        <dbReference type="ARBA" id="ARBA00022519"/>
    </source>
</evidence>
<feature type="transmembrane region" description="Helical" evidence="7">
    <location>
        <begin position="40"/>
        <end position="65"/>
    </location>
</feature>
<dbReference type="InterPro" id="IPR023679">
    <property type="entry name" value="UPF0761_bac"/>
</dbReference>
<dbReference type="GO" id="GO:0005886">
    <property type="term" value="C:plasma membrane"/>
    <property type="evidence" value="ECO:0007669"/>
    <property type="project" value="UniProtKB-SubCell"/>
</dbReference>
<evidence type="ECO:0000256" key="4">
    <source>
        <dbReference type="ARBA" id="ARBA00022692"/>
    </source>
</evidence>
<comment type="caution">
    <text evidence="8">The sequence shown here is derived from an EMBL/GenBank/DDBJ whole genome shotgun (WGS) entry which is preliminary data.</text>
</comment>
<keyword evidence="2 7" id="KW-1003">Cell membrane</keyword>
<name>A0A928V6G0_9GAMM</name>
<organism evidence="8 9">
    <name type="scientific">Cellvibrio polysaccharolyticus</name>
    <dbReference type="NCBI Taxonomy" id="2082724"/>
    <lineage>
        <taxon>Bacteria</taxon>
        <taxon>Pseudomonadati</taxon>
        <taxon>Pseudomonadota</taxon>
        <taxon>Gammaproteobacteria</taxon>
        <taxon>Cellvibrionales</taxon>
        <taxon>Cellvibrionaceae</taxon>
        <taxon>Cellvibrio</taxon>
    </lineage>
</organism>
<evidence type="ECO:0000313" key="9">
    <source>
        <dbReference type="Proteomes" id="UP000652567"/>
    </source>
</evidence>
<sequence length="425" mass="47674">MENKAAMLINRPFLRSAWSFLRLIIEQFFEKKCQKSAASLTYVTLFAIVPLMTVTYSMFSIIPAFQGVGEQLQGLIFEHLLPTTGQELVGYLQDFSNQARKLTVVGVIFLVVSAYFMLANIEENFNAIWGVPEGRKGIANFLLYWAILSLGPLLLGAGLAMSTYLLSLQFFNEVHASVGILQPLFRITPLVLSIAAFTLLFATVPNCKVPLTHALIGGVVTALVFEVLKMIFSLVVSNSSYTLIYGTFAMVPLFLLWINLIWMTILAGAVLVRTISTYQITLRDKAYPDLLAALLILWKFHQASIQGSSLDDRQLINGGMSNTQWQRLNAALLKHHVITATSQGDYVLSQDLHYLTLARLREILKLPRQLPESNKELRDLPWYPELEYRLGALEEFVDERFDISIAALFGETLDDQPVKTLSDPS</sequence>
<dbReference type="AlphaFoldDB" id="A0A928V6G0"/>
<dbReference type="EMBL" id="PRDL01000001">
    <property type="protein sequence ID" value="MBE8716959.1"/>
    <property type="molecule type" value="Genomic_DNA"/>
</dbReference>
<evidence type="ECO:0000256" key="7">
    <source>
        <dbReference type="HAMAP-Rule" id="MF_00672"/>
    </source>
</evidence>
<gene>
    <name evidence="8" type="ORF">C4F51_07110</name>
</gene>
<dbReference type="PANTHER" id="PTHR30213">
    <property type="entry name" value="INNER MEMBRANE PROTEIN YHJD"/>
    <property type="match status" value="1"/>
</dbReference>
<evidence type="ECO:0000256" key="5">
    <source>
        <dbReference type="ARBA" id="ARBA00022989"/>
    </source>
</evidence>
<feature type="transmembrane region" description="Helical" evidence="7">
    <location>
        <begin position="184"/>
        <end position="202"/>
    </location>
</feature>
<comment type="subcellular location">
    <subcellularLocation>
        <location evidence="1 7">Cell membrane</location>
        <topology evidence="1 7">Multi-pass membrane protein</topology>
    </subcellularLocation>
</comment>
<keyword evidence="3" id="KW-0997">Cell inner membrane</keyword>
<keyword evidence="5 7" id="KW-1133">Transmembrane helix</keyword>
<reference evidence="8" key="1">
    <citation type="submission" date="2018-07" db="EMBL/GenBank/DDBJ databases">
        <title>Genome assembly of strain Ka43.</title>
        <authorList>
            <person name="Kukolya J."/>
            <person name="Nagy I."/>
            <person name="Horvath B."/>
            <person name="Toth A."/>
        </authorList>
    </citation>
    <scope>NUCLEOTIDE SEQUENCE</scope>
    <source>
        <strain evidence="8">KB43</strain>
    </source>
</reference>
<dbReference type="Pfam" id="PF03631">
    <property type="entry name" value="Virul_fac_BrkB"/>
    <property type="match status" value="1"/>
</dbReference>
<feature type="transmembrane region" description="Helical" evidence="7">
    <location>
        <begin position="142"/>
        <end position="164"/>
    </location>
</feature>
<comment type="similarity">
    <text evidence="7">Belongs to the UPF0761 family.</text>
</comment>
<dbReference type="PANTHER" id="PTHR30213:SF0">
    <property type="entry name" value="UPF0761 MEMBRANE PROTEIN YIHY"/>
    <property type="match status" value="1"/>
</dbReference>
<keyword evidence="4 7" id="KW-0812">Transmembrane</keyword>
<proteinExistence type="inferred from homology"/>
<dbReference type="NCBIfam" id="TIGR00765">
    <property type="entry name" value="yihY_not_rbn"/>
    <property type="match status" value="1"/>
</dbReference>
<dbReference type="InterPro" id="IPR017039">
    <property type="entry name" value="Virul_fac_BrkB"/>
</dbReference>
<keyword evidence="6 7" id="KW-0472">Membrane</keyword>
<feature type="transmembrane region" description="Helical" evidence="7">
    <location>
        <begin position="102"/>
        <end position="121"/>
    </location>
</feature>
<dbReference type="HAMAP" id="MF_00672">
    <property type="entry name" value="UPF0761"/>
    <property type="match status" value="1"/>
</dbReference>
<evidence type="ECO:0000256" key="6">
    <source>
        <dbReference type="ARBA" id="ARBA00023136"/>
    </source>
</evidence>
<feature type="transmembrane region" description="Helical" evidence="7">
    <location>
        <begin position="214"/>
        <end position="237"/>
    </location>
</feature>